<name>A0A1E3WB73_9HYPH</name>
<accession>A0A1E3WB73</accession>
<dbReference type="EMBL" id="LPWD01000177">
    <property type="protein sequence ID" value="ODS03063.1"/>
    <property type="molecule type" value="Genomic_DNA"/>
</dbReference>
<sequence length="81" mass="8457">MLATVSFGIVSSLIGDEAGEGHTELACAKQKLEAMWAVELPADAEVVGSLPTSGVVSADWDLKELGCSGAVYPTARLRLHE</sequence>
<keyword evidence="2" id="KW-1185">Reference proteome</keyword>
<reference evidence="1 2" key="1">
    <citation type="journal article" date="2016" name="Environ. Microbiol.">
        <title>New Methyloceanibacter diversity from North Sea sediments includes methanotroph containing solely the soluble methane monooxygenase.</title>
        <authorList>
            <person name="Vekeman B."/>
            <person name="Kerckhof F.M."/>
            <person name="Cremers G."/>
            <person name="de Vos P."/>
            <person name="Vandamme P."/>
            <person name="Boon N."/>
            <person name="Op den Camp H.J."/>
            <person name="Heylen K."/>
        </authorList>
    </citation>
    <scope>NUCLEOTIDE SEQUENCE [LARGE SCALE GENOMIC DNA]</scope>
    <source>
        <strain evidence="1 2">R-67177</strain>
    </source>
</reference>
<dbReference type="Proteomes" id="UP000095042">
    <property type="component" value="Unassembled WGS sequence"/>
</dbReference>
<organism evidence="1 2">
    <name type="scientific">Methyloceanibacter marginalis</name>
    <dbReference type="NCBI Taxonomy" id="1774971"/>
    <lineage>
        <taxon>Bacteria</taxon>
        <taxon>Pseudomonadati</taxon>
        <taxon>Pseudomonadota</taxon>
        <taxon>Alphaproteobacteria</taxon>
        <taxon>Hyphomicrobiales</taxon>
        <taxon>Hyphomicrobiaceae</taxon>
        <taxon>Methyloceanibacter</taxon>
    </lineage>
</organism>
<proteinExistence type="predicted"/>
<gene>
    <name evidence="1" type="ORF">AUC71_11775</name>
</gene>
<evidence type="ECO:0000313" key="1">
    <source>
        <dbReference type="EMBL" id="ODS03063.1"/>
    </source>
</evidence>
<protein>
    <submittedName>
        <fullName evidence="1">Uncharacterized protein</fullName>
    </submittedName>
</protein>
<comment type="caution">
    <text evidence="1">The sequence shown here is derived from an EMBL/GenBank/DDBJ whole genome shotgun (WGS) entry which is preliminary data.</text>
</comment>
<evidence type="ECO:0000313" key="2">
    <source>
        <dbReference type="Proteomes" id="UP000095042"/>
    </source>
</evidence>
<dbReference type="AlphaFoldDB" id="A0A1E3WB73"/>